<gene>
    <name evidence="1" type="ORF">QAD02_006480</name>
</gene>
<proteinExistence type="predicted"/>
<organism evidence="1 2">
    <name type="scientific">Eretmocerus hayati</name>
    <dbReference type="NCBI Taxonomy" id="131215"/>
    <lineage>
        <taxon>Eukaryota</taxon>
        <taxon>Metazoa</taxon>
        <taxon>Ecdysozoa</taxon>
        <taxon>Arthropoda</taxon>
        <taxon>Hexapoda</taxon>
        <taxon>Insecta</taxon>
        <taxon>Pterygota</taxon>
        <taxon>Neoptera</taxon>
        <taxon>Endopterygota</taxon>
        <taxon>Hymenoptera</taxon>
        <taxon>Apocrita</taxon>
        <taxon>Proctotrupomorpha</taxon>
        <taxon>Chalcidoidea</taxon>
        <taxon>Aphelinidae</taxon>
        <taxon>Aphelininae</taxon>
        <taxon>Eretmocerus</taxon>
    </lineage>
</organism>
<comment type="caution">
    <text evidence="1">The sequence shown here is derived from an EMBL/GenBank/DDBJ whole genome shotgun (WGS) entry which is preliminary data.</text>
</comment>
<evidence type="ECO:0000313" key="1">
    <source>
        <dbReference type="EMBL" id="KAJ8664818.1"/>
    </source>
</evidence>
<dbReference type="EMBL" id="CM056744">
    <property type="protein sequence ID" value="KAJ8664818.1"/>
    <property type="molecule type" value="Genomic_DNA"/>
</dbReference>
<protein>
    <submittedName>
        <fullName evidence="1">Uncharacterized protein</fullName>
    </submittedName>
</protein>
<dbReference type="Proteomes" id="UP001239111">
    <property type="component" value="Chromosome 4"/>
</dbReference>
<accession>A0ACC2N241</accession>
<sequence>MPQVYKPFPVFAFYGNHKPKDLKMYFHKFINEMNRLSSTGIMIKGQLFKIRIRRFINDTPAKDSVECTSGHSSLNGCSRCDTIAVKIDSNVVYLNVGNPRTNDDFRNFEDINHHLLEVSPLIALYPHIDMILAFILDIVHLFYLGIMLRLFQYYKDGNATVKLSMDQRTELNRRTEMLKGDISCIVKFVSVNVHSLHHVVDDIVHSGSNANDLSAFPFETDLCKAKYTLKSPNHTLAQYRRRIHEKCSVVDQTARIPPEVEILKSNENGRIQKILYKQQYFSTPHPDNTAFLTDGSVVKIVGMFVRNGILCANVMGHRIIKSLYKQSCDSSSLGIHEIDLRHSSSQ</sequence>
<keyword evidence="2" id="KW-1185">Reference proteome</keyword>
<reference evidence="1" key="1">
    <citation type="submission" date="2023-04" db="EMBL/GenBank/DDBJ databases">
        <title>A chromosome-level genome assembly of the parasitoid wasp Eretmocerus hayati.</title>
        <authorList>
            <person name="Zhong Y."/>
            <person name="Liu S."/>
            <person name="Liu Y."/>
        </authorList>
    </citation>
    <scope>NUCLEOTIDE SEQUENCE</scope>
    <source>
        <strain evidence="1">ZJU_SS_LIU_2023</strain>
    </source>
</reference>
<name>A0ACC2N241_9HYME</name>
<evidence type="ECO:0000313" key="2">
    <source>
        <dbReference type="Proteomes" id="UP001239111"/>
    </source>
</evidence>